<reference evidence="1" key="1">
    <citation type="submission" date="2014-09" db="EMBL/GenBank/DDBJ databases">
        <authorList>
            <person name="Magalhaes I.L.F."/>
            <person name="Oliveira U."/>
            <person name="Santos F.R."/>
            <person name="Vidigal T.H.D.A."/>
            <person name="Brescovit A.D."/>
            <person name="Santos A.J."/>
        </authorList>
    </citation>
    <scope>NUCLEOTIDE SEQUENCE</scope>
    <source>
        <tissue evidence="1">Shoot tissue taken approximately 20 cm above the soil surface</tissue>
    </source>
</reference>
<accession>A0A0A9E1Q7</accession>
<dbReference type="EMBL" id="GBRH01203929">
    <property type="protein sequence ID" value="JAD93966.1"/>
    <property type="molecule type" value="Transcribed_RNA"/>
</dbReference>
<name>A0A0A9E1Q7_ARUDO</name>
<proteinExistence type="predicted"/>
<sequence length="52" mass="6100">MTTPMIILHLIQIMNQQNLMRSFTCVKSATQRRRRVCCFIVLAVLDMFTLIV</sequence>
<protein>
    <submittedName>
        <fullName evidence="1">Uncharacterized protein</fullName>
    </submittedName>
</protein>
<reference evidence="1" key="2">
    <citation type="journal article" date="2015" name="Data Brief">
        <title>Shoot transcriptome of the giant reed, Arundo donax.</title>
        <authorList>
            <person name="Barrero R.A."/>
            <person name="Guerrero F.D."/>
            <person name="Moolhuijzen P."/>
            <person name="Goolsby J.A."/>
            <person name="Tidwell J."/>
            <person name="Bellgard S.E."/>
            <person name="Bellgard M.I."/>
        </authorList>
    </citation>
    <scope>NUCLEOTIDE SEQUENCE</scope>
    <source>
        <tissue evidence="1">Shoot tissue taken approximately 20 cm above the soil surface</tissue>
    </source>
</reference>
<organism evidence="1">
    <name type="scientific">Arundo donax</name>
    <name type="common">Giant reed</name>
    <name type="synonym">Donax arundinaceus</name>
    <dbReference type="NCBI Taxonomy" id="35708"/>
    <lineage>
        <taxon>Eukaryota</taxon>
        <taxon>Viridiplantae</taxon>
        <taxon>Streptophyta</taxon>
        <taxon>Embryophyta</taxon>
        <taxon>Tracheophyta</taxon>
        <taxon>Spermatophyta</taxon>
        <taxon>Magnoliopsida</taxon>
        <taxon>Liliopsida</taxon>
        <taxon>Poales</taxon>
        <taxon>Poaceae</taxon>
        <taxon>PACMAD clade</taxon>
        <taxon>Arundinoideae</taxon>
        <taxon>Arundineae</taxon>
        <taxon>Arundo</taxon>
    </lineage>
</organism>
<dbReference type="AlphaFoldDB" id="A0A0A9E1Q7"/>
<evidence type="ECO:0000313" key="1">
    <source>
        <dbReference type="EMBL" id="JAD93966.1"/>
    </source>
</evidence>